<dbReference type="EMBL" id="UINC01032431">
    <property type="protein sequence ID" value="SVB20082.1"/>
    <property type="molecule type" value="Genomic_DNA"/>
</dbReference>
<protein>
    <recommendedName>
        <fullName evidence="3">Regulatory protein RecX</fullName>
    </recommendedName>
</protein>
<evidence type="ECO:0000256" key="3">
    <source>
        <dbReference type="ARBA" id="ARBA00018111"/>
    </source>
</evidence>
<organism evidence="7">
    <name type="scientific">marine metagenome</name>
    <dbReference type="NCBI Taxonomy" id="408172"/>
    <lineage>
        <taxon>unclassified sequences</taxon>
        <taxon>metagenomes</taxon>
        <taxon>ecological metagenomes</taxon>
    </lineage>
</organism>
<evidence type="ECO:0000256" key="2">
    <source>
        <dbReference type="ARBA" id="ARBA00009695"/>
    </source>
</evidence>
<comment type="subcellular location">
    <subcellularLocation>
        <location evidence="1">Cytoplasm</location>
    </subcellularLocation>
</comment>
<feature type="domain" description="RecX third three-helical" evidence="6">
    <location>
        <begin position="121"/>
        <end position="165"/>
    </location>
</feature>
<reference evidence="7" key="1">
    <citation type="submission" date="2018-05" db="EMBL/GenBank/DDBJ databases">
        <authorList>
            <person name="Lanie J.A."/>
            <person name="Ng W.-L."/>
            <person name="Kazmierczak K.M."/>
            <person name="Andrzejewski T.M."/>
            <person name="Davidsen T.M."/>
            <person name="Wayne K.J."/>
            <person name="Tettelin H."/>
            <person name="Glass J.I."/>
            <person name="Rusch D."/>
            <person name="Podicherti R."/>
            <person name="Tsui H.-C.T."/>
            <person name="Winkler M.E."/>
        </authorList>
    </citation>
    <scope>NUCLEOTIDE SEQUENCE</scope>
</reference>
<gene>
    <name evidence="7" type="ORF">METZ01_LOCUS172936</name>
</gene>
<dbReference type="AlphaFoldDB" id="A0A382C2T3"/>
<keyword evidence="4" id="KW-0963">Cytoplasm</keyword>
<name>A0A382C2T3_9ZZZZ</name>
<proteinExistence type="inferred from homology"/>
<dbReference type="InterPro" id="IPR036388">
    <property type="entry name" value="WH-like_DNA-bd_sf"/>
</dbReference>
<feature type="domain" description="RecX second three-helical" evidence="5">
    <location>
        <begin position="74"/>
        <end position="115"/>
    </location>
</feature>
<accession>A0A382C2T3</accession>
<dbReference type="GO" id="GO:0005737">
    <property type="term" value="C:cytoplasm"/>
    <property type="evidence" value="ECO:0007669"/>
    <property type="project" value="UniProtKB-SubCell"/>
</dbReference>
<dbReference type="Pfam" id="PF21981">
    <property type="entry name" value="RecX_HTH3"/>
    <property type="match status" value="1"/>
</dbReference>
<dbReference type="PANTHER" id="PTHR33602:SF1">
    <property type="entry name" value="REGULATORY PROTEIN RECX FAMILY PROTEIN"/>
    <property type="match status" value="1"/>
</dbReference>
<evidence type="ECO:0000259" key="6">
    <source>
        <dbReference type="Pfam" id="PF21981"/>
    </source>
</evidence>
<dbReference type="Pfam" id="PF02631">
    <property type="entry name" value="RecX_HTH2"/>
    <property type="match status" value="1"/>
</dbReference>
<sequence length="185" mass="21147">MPGNLNDSNQNTLLGLSNSFQDNKDLENANSISRRFISYRPRSEAELRIRLLKVFSHEIVLESVAQMYREGLLNDQRFAQMWVDSRQQSRPKSKNSIKRELLSKGISEHLAEEAISQLSDIDNATLCANKKARSLNGLGKDDFYKKLEGYLQRRGFNFSISRTVISEAWDLNQSSFQNTADAINL</sequence>
<dbReference type="InterPro" id="IPR003783">
    <property type="entry name" value="Regulatory_RecX"/>
</dbReference>
<dbReference type="Gene3D" id="1.10.10.10">
    <property type="entry name" value="Winged helix-like DNA-binding domain superfamily/Winged helix DNA-binding domain"/>
    <property type="match status" value="3"/>
</dbReference>
<dbReference type="InterPro" id="IPR053925">
    <property type="entry name" value="RecX_HTH_3rd"/>
</dbReference>
<dbReference type="HAMAP" id="MF_01114">
    <property type="entry name" value="RecX"/>
    <property type="match status" value="1"/>
</dbReference>
<comment type="similarity">
    <text evidence="2">Belongs to the RecX family.</text>
</comment>
<dbReference type="InterPro" id="IPR053924">
    <property type="entry name" value="RecX_HTH_2nd"/>
</dbReference>
<evidence type="ECO:0000256" key="1">
    <source>
        <dbReference type="ARBA" id="ARBA00004496"/>
    </source>
</evidence>
<evidence type="ECO:0000256" key="4">
    <source>
        <dbReference type="ARBA" id="ARBA00022490"/>
    </source>
</evidence>
<dbReference type="GO" id="GO:0006282">
    <property type="term" value="P:regulation of DNA repair"/>
    <property type="evidence" value="ECO:0007669"/>
    <property type="project" value="InterPro"/>
</dbReference>
<dbReference type="PANTHER" id="PTHR33602">
    <property type="entry name" value="REGULATORY PROTEIN RECX FAMILY PROTEIN"/>
    <property type="match status" value="1"/>
</dbReference>
<evidence type="ECO:0000259" key="5">
    <source>
        <dbReference type="Pfam" id="PF02631"/>
    </source>
</evidence>
<evidence type="ECO:0000313" key="7">
    <source>
        <dbReference type="EMBL" id="SVB20082.1"/>
    </source>
</evidence>